<evidence type="ECO:0000313" key="5">
    <source>
        <dbReference type="EMBL" id="GJT25962.1"/>
    </source>
</evidence>
<organism evidence="5 6">
    <name type="scientific">Tanacetum coccineum</name>
    <dbReference type="NCBI Taxonomy" id="301880"/>
    <lineage>
        <taxon>Eukaryota</taxon>
        <taxon>Viridiplantae</taxon>
        <taxon>Streptophyta</taxon>
        <taxon>Embryophyta</taxon>
        <taxon>Tracheophyta</taxon>
        <taxon>Spermatophyta</taxon>
        <taxon>Magnoliopsida</taxon>
        <taxon>eudicotyledons</taxon>
        <taxon>Gunneridae</taxon>
        <taxon>Pentapetalae</taxon>
        <taxon>asterids</taxon>
        <taxon>campanulids</taxon>
        <taxon>Asterales</taxon>
        <taxon>Asteraceae</taxon>
        <taxon>Asteroideae</taxon>
        <taxon>Anthemideae</taxon>
        <taxon>Anthemidinae</taxon>
        <taxon>Tanacetum</taxon>
    </lineage>
</organism>
<feature type="coiled-coil region" evidence="2">
    <location>
        <begin position="110"/>
        <end position="200"/>
    </location>
</feature>
<proteinExistence type="predicted"/>
<name>A0ABQ5CI03_9ASTR</name>
<reference evidence="5" key="1">
    <citation type="journal article" date="2022" name="Int. J. Mol. Sci.">
        <title>Draft Genome of Tanacetum Coccineum: Genomic Comparison of Closely Related Tanacetum-Family Plants.</title>
        <authorList>
            <person name="Yamashiro T."/>
            <person name="Shiraishi A."/>
            <person name="Nakayama K."/>
            <person name="Satake H."/>
        </authorList>
    </citation>
    <scope>NUCLEOTIDE SEQUENCE</scope>
</reference>
<accession>A0ABQ5CI03</accession>
<protein>
    <submittedName>
        <fullName evidence="5">Ribonuclease H-like domain-containing protein</fullName>
    </submittedName>
</protein>
<evidence type="ECO:0000256" key="1">
    <source>
        <dbReference type="PROSITE-ProRule" id="PRU00047"/>
    </source>
</evidence>
<dbReference type="SMART" id="SM00343">
    <property type="entry name" value="ZnF_C2HC"/>
    <property type="match status" value="1"/>
</dbReference>
<feature type="compositionally biased region" description="Polar residues" evidence="3">
    <location>
        <begin position="48"/>
        <end position="58"/>
    </location>
</feature>
<sequence>MDFKGKQPVSLDKSKVECYNCHKKGHFARECNSGRNQGKRPYGDNGRRNASTNEPSSQALVAQDGLGGYDWSHDFDEPVNYALMAISSSSSLSSSDNEVQNCSKQCLESFKTLQKNYDSEREKHNRARLEIQGYELALESLESRILGHEKNELAWGEKYEFQNYELKCRELKINNLNMELEKVVKERDELNIKIAKWEESSKSLNILLNSQMSAHDKNGLGYGTQLNEMSDKSETDSEISMSVFEVRSSDEELTPANDRFSKADGYHVVPPPITGNFLTPRADISFAGLDEYAIRKKIIESKTTELNADTSKSKTSETVGNTNEVNVEKPKSVNESVVSTPNINKDKVIIEDWNSDDENDVSEVSPVKTNETQTAKTQVDKIGQTSKKAGIGFKKIKACFVQQHQLLKS</sequence>
<evidence type="ECO:0000259" key="4">
    <source>
        <dbReference type="PROSITE" id="PS50158"/>
    </source>
</evidence>
<dbReference type="Gene3D" id="4.10.60.10">
    <property type="entry name" value="Zinc finger, CCHC-type"/>
    <property type="match status" value="1"/>
</dbReference>
<dbReference type="InterPro" id="IPR036875">
    <property type="entry name" value="Znf_CCHC_sf"/>
</dbReference>
<keyword evidence="1" id="KW-0479">Metal-binding</keyword>
<dbReference type="Proteomes" id="UP001151760">
    <property type="component" value="Unassembled WGS sequence"/>
</dbReference>
<evidence type="ECO:0000256" key="2">
    <source>
        <dbReference type="SAM" id="Coils"/>
    </source>
</evidence>
<comment type="caution">
    <text evidence="5">The sequence shown here is derived from an EMBL/GenBank/DDBJ whole genome shotgun (WGS) entry which is preliminary data.</text>
</comment>
<feature type="domain" description="CCHC-type" evidence="4">
    <location>
        <begin position="18"/>
        <end position="31"/>
    </location>
</feature>
<gene>
    <name evidence="5" type="ORF">Tco_0895899</name>
</gene>
<dbReference type="EMBL" id="BQNB010014254">
    <property type="protein sequence ID" value="GJT25962.1"/>
    <property type="molecule type" value="Genomic_DNA"/>
</dbReference>
<keyword evidence="1" id="KW-0863">Zinc-finger</keyword>
<reference evidence="5" key="2">
    <citation type="submission" date="2022-01" db="EMBL/GenBank/DDBJ databases">
        <authorList>
            <person name="Yamashiro T."/>
            <person name="Shiraishi A."/>
            <person name="Satake H."/>
            <person name="Nakayama K."/>
        </authorList>
    </citation>
    <scope>NUCLEOTIDE SEQUENCE</scope>
</reference>
<keyword evidence="2" id="KW-0175">Coiled coil</keyword>
<evidence type="ECO:0000256" key="3">
    <source>
        <dbReference type="SAM" id="MobiDB-lite"/>
    </source>
</evidence>
<dbReference type="SUPFAM" id="SSF57756">
    <property type="entry name" value="Retrovirus zinc finger-like domains"/>
    <property type="match status" value="1"/>
</dbReference>
<keyword evidence="1" id="KW-0862">Zinc</keyword>
<dbReference type="InterPro" id="IPR001878">
    <property type="entry name" value="Znf_CCHC"/>
</dbReference>
<feature type="region of interest" description="Disordered" evidence="3">
    <location>
        <begin position="30"/>
        <end position="58"/>
    </location>
</feature>
<dbReference type="Pfam" id="PF00098">
    <property type="entry name" value="zf-CCHC"/>
    <property type="match status" value="1"/>
</dbReference>
<keyword evidence="6" id="KW-1185">Reference proteome</keyword>
<dbReference type="PROSITE" id="PS50158">
    <property type="entry name" value="ZF_CCHC"/>
    <property type="match status" value="1"/>
</dbReference>
<evidence type="ECO:0000313" key="6">
    <source>
        <dbReference type="Proteomes" id="UP001151760"/>
    </source>
</evidence>